<feature type="non-terminal residue" evidence="5">
    <location>
        <position position="473"/>
    </location>
</feature>
<name>A0A502KLU6_9GAMM</name>
<keyword evidence="2" id="KW-0964">Secreted</keyword>
<comment type="caution">
    <text evidence="5">The sequence shown here is derived from an EMBL/GenBank/DDBJ whole genome shotgun (WGS) entry which is preliminary data.</text>
</comment>
<gene>
    <name evidence="5" type="ORF">EPA86_16125</name>
</gene>
<comment type="subcellular location">
    <subcellularLocation>
        <location evidence="1">Secreted</location>
    </subcellularLocation>
</comment>
<evidence type="ECO:0000256" key="1">
    <source>
        <dbReference type="ARBA" id="ARBA00004613"/>
    </source>
</evidence>
<protein>
    <submittedName>
        <fullName evidence="5">Uncharacterized protein</fullName>
    </submittedName>
</protein>
<evidence type="ECO:0000313" key="6">
    <source>
        <dbReference type="Proteomes" id="UP000315303"/>
    </source>
</evidence>
<organism evidence="5 6">
    <name type="scientific">Litorilituus lipolyticus</name>
    <dbReference type="NCBI Taxonomy" id="2491017"/>
    <lineage>
        <taxon>Bacteria</taxon>
        <taxon>Pseudomonadati</taxon>
        <taxon>Pseudomonadota</taxon>
        <taxon>Gammaproteobacteria</taxon>
        <taxon>Alteromonadales</taxon>
        <taxon>Colwelliaceae</taxon>
        <taxon>Litorilituus</taxon>
    </lineage>
</organism>
<accession>A0A502KLU6</accession>
<evidence type="ECO:0000256" key="3">
    <source>
        <dbReference type="ARBA" id="ARBA00022729"/>
    </source>
</evidence>
<evidence type="ECO:0000256" key="2">
    <source>
        <dbReference type="ARBA" id="ARBA00022525"/>
    </source>
</evidence>
<dbReference type="RefSeq" id="WP_211664953.1">
    <property type="nucleotide sequence ID" value="NZ_SAWY01000039.1"/>
</dbReference>
<proteinExistence type="predicted"/>
<dbReference type="EMBL" id="SAWY01000039">
    <property type="protein sequence ID" value="TPH12610.1"/>
    <property type="molecule type" value="Genomic_DNA"/>
</dbReference>
<feature type="non-terminal residue" evidence="5">
    <location>
        <position position="1"/>
    </location>
</feature>
<evidence type="ECO:0000313" key="5">
    <source>
        <dbReference type="EMBL" id="TPH12610.1"/>
    </source>
</evidence>
<dbReference type="Pfam" id="PF18884">
    <property type="entry name" value="TSP3_bac"/>
    <property type="match status" value="1"/>
</dbReference>
<dbReference type="Proteomes" id="UP000315303">
    <property type="component" value="Unassembled WGS sequence"/>
</dbReference>
<keyword evidence="6" id="KW-1185">Reference proteome</keyword>
<keyword evidence="3" id="KW-0732">Signal</keyword>
<reference evidence="5 6" key="1">
    <citation type="submission" date="2019-01" db="EMBL/GenBank/DDBJ databases">
        <title>Litorilituus lipolytica sp. nov., isolated from intertidal sand of the Yellow Sea in China.</title>
        <authorList>
            <person name="Liu A."/>
        </authorList>
    </citation>
    <scope>NUCLEOTIDE SEQUENCE [LARGE SCALE GENOMIC DNA]</scope>
    <source>
        <strain evidence="5 6">RZ04</strain>
    </source>
</reference>
<dbReference type="InterPro" id="IPR059100">
    <property type="entry name" value="TSP3_bac"/>
</dbReference>
<keyword evidence="4" id="KW-0106">Calcium</keyword>
<sequence>EAEVQDTQTVLLPDAQSGWQHFTGLSLALNSDHTGLSGKGWIDNYQDQPISWSILDDNLRIEFTEKVSHFNYYSAPFTDIAETYGQPIADELNRLVQLGTIESSLQIEVQEGELSKTLQKESSNGNVLRVNVSTVYEQELIIPAEWNWQSTSTKVTTTSESIQNYHTELTSVITDLDVNDMEGFWGVFLHYQHQNGPVYGNNELTFGVYADEIEFLNNGSTNTLYSGYDFNWALTNNTIELIEGTTRFVIKPFSQLEKAYLAYIEQYNDGQLVRVFTSQLSKHDNSFTSFTQNIATELPQVTLAGINNVYPSSWDGNKLNLEDVWGYHFKVDGTLRRGVSGQYDDVETKSNPSFYMGDAWTYSVSGSLVTLSQSTDERVRERTWRVMSVDSTGKALVLERSIYGYDLDDDGEITAEETGNFIPPRFNILTKTDLSQWPEAWASLIDSDGDGLNDYVEVDMGTDPHDADSDNDG</sequence>
<dbReference type="AlphaFoldDB" id="A0A502KLU6"/>
<evidence type="ECO:0000256" key="4">
    <source>
        <dbReference type="ARBA" id="ARBA00022837"/>
    </source>
</evidence>